<dbReference type="Proteomes" id="UP000663846">
    <property type="component" value="Unassembled WGS sequence"/>
</dbReference>
<evidence type="ECO:0000313" key="2">
    <source>
        <dbReference type="Proteomes" id="UP000663846"/>
    </source>
</evidence>
<evidence type="ECO:0008006" key="3">
    <source>
        <dbReference type="Google" id="ProtNLM"/>
    </source>
</evidence>
<comment type="caution">
    <text evidence="1">The sequence shown here is derived from an EMBL/GenBank/DDBJ whole genome shotgun (WGS) entry which is preliminary data.</text>
</comment>
<name>A0A8H2X4T8_9AGAM</name>
<dbReference type="EMBL" id="CAJMWS010000318">
    <property type="protein sequence ID" value="CAE6417269.1"/>
    <property type="molecule type" value="Genomic_DNA"/>
</dbReference>
<sequence>MNSVSPKPDSFQSSPVSIGAISSGFSGIESVVSLGDNKLPDGGIVAEDCKFAPVHPEFAFPDGSVEIRTRDHTFWVHEYHMNKFSAFATLIQTAKSSDATLEPSRRVVIACEPKVQGTDIYNTLKVIYASHIDGIPDFDSNIMTSALRIASNFGYHSLRKFALSKVEGMELSAIQRIQLSDELSLPSLEMPAFVELCNRAEPITLAEADVLGTSRFVEIARIRETRKVQQTAKLVKEALPKLLGQLKSSDGTEYTQDGPG</sequence>
<proteinExistence type="predicted"/>
<accession>A0A8H2X4T8</accession>
<reference evidence="1" key="1">
    <citation type="submission" date="2021-01" db="EMBL/GenBank/DDBJ databases">
        <authorList>
            <person name="Kaushik A."/>
        </authorList>
    </citation>
    <scope>NUCLEOTIDE SEQUENCE</scope>
    <source>
        <strain evidence="1">AG1-1C</strain>
    </source>
</reference>
<evidence type="ECO:0000313" key="1">
    <source>
        <dbReference type="EMBL" id="CAE6417269.1"/>
    </source>
</evidence>
<gene>
    <name evidence="1" type="ORF">RDB_LOCUS78500</name>
</gene>
<protein>
    <recommendedName>
        <fullName evidence="3">BTB domain-containing protein</fullName>
    </recommendedName>
</protein>
<dbReference type="AlphaFoldDB" id="A0A8H2X4T8"/>
<organism evidence="1 2">
    <name type="scientific">Rhizoctonia solani</name>
    <dbReference type="NCBI Taxonomy" id="456999"/>
    <lineage>
        <taxon>Eukaryota</taxon>
        <taxon>Fungi</taxon>
        <taxon>Dikarya</taxon>
        <taxon>Basidiomycota</taxon>
        <taxon>Agaricomycotina</taxon>
        <taxon>Agaricomycetes</taxon>
        <taxon>Cantharellales</taxon>
        <taxon>Ceratobasidiaceae</taxon>
        <taxon>Rhizoctonia</taxon>
    </lineage>
</organism>